<dbReference type="PANTHER" id="PTHR14145:SF2">
    <property type="entry name" value="COP9 SIGNALOSOME COMPLEX SUBUNIT 1"/>
    <property type="match status" value="1"/>
</dbReference>
<protein>
    <recommendedName>
        <fullName evidence="8">PCI domain-containing protein</fullName>
    </recommendedName>
</protein>
<feature type="compositionally biased region" description="Acidic residues" evidence="7">
    <location>
        <begin position="1"/>
        <end position="10"/>
    </location>
</feature>
<feature type="region of interest" description="Disordered" evidence="7">
    <location>
        <begin position="538"/>
        <end position="595"/>
    </location>
</feature>
<evidence type="ECO:0000256" key="3">
    <source>
        <dbReference type="ARBA" id="ARBA00008793"/>
    </source>
</evidence>
<evidence type="ECO:0000256" key="7">
    <source>
        <dbReference type="SAM" id="MobiDB-lite"/>
    </source>
</evidence>
<name>A0A9P1IWE3_9PELO</name>
<dbReference type="OrthoDB" id="422427at2759"/>
<feature type="compositionally biased region" description="Polar residues" evidence="7">
    <location>
        <begin position="554"/>
        <end position="567"/>
    </location>
</feature>
<keyword evidence="10" id="KW-1185">Reference proteome</keyword>
<keyword evidence="4" id="KW-0963">Cytoplasm</keyword>
<feature type="domain" description="PCI" evidence="8">
    <location>
        <begin position="323"/>
        <end position="494"/>
    </location>
</feature>
<evidence type="ECO:0000259" key="8">
    <source>
        <dbReference type="PROSITE" id="PS50250"/>
    </source>
</evidence>
<evidence type="ECO:0000256" key="2">
    <source>
        <dbReference type="ARBA" id="ARBA00004496"/>
    </source>
</evidence>
<evidence type="ECO:0000313" key="10">
    <source>
        <dbReference type="Proteomes" id="UP001152747"/>
    </source>
</evidence>
<dbReference type="AlphaFoldDB" id="A0A9P1IWE3"/>
<dbReference type="InterPro" id="IPR019585">
    <property type="entry name" value="Rpn7/CSN1"/>
</dbReference>
<evidence type="ECO:0000256" key="4">
    <source>
        <dbReference type="ARBA" id="ARBA00022490"/>
    </source>
</evidence>
<dbReference type="PROSITE" id="PS50250">
    <property type="entry name" value="PCI"/>
    <property type="match status" value="1"/>
</dbReference>
<dbReference type="GO" id="GO:0008180">
    <property type="term" value="C:COP9 signalosome"/>
    <property type="evidence" value="ECO:0007669"/>
    <property type="project" value="UniProtKB-KW"/>
</dbReference>
<keyword evidence="5" id="KW-0736">Signalosome</keyword>
<dbReference type="PANTHER" id="PTHR14145">
    <property type="entry name" value="26S PROTESOME SUBUNIT 6"/>
    <property type="match status" value="1"/>
</dbReference>
<accession>A0A9P1IWE3</accession>
<gene>
    <name evidence="9" type="ORF">CAMP_LOCUS14968</name>
</gene>
<evidence type="ECO:0000256" key="1">
    <source>
        <dbReference type="ARBA" id="ARBA00004123"/>
    </source>
</evidence>
<dbReference type="GO" id="GO:0005737">
    <property type="term" value="C:cytoplasm"/>
    <property type="evidence" value="ECO:0007669"/>
    <property type="project" value="UniProtKB-SubCell"/>
</dbReference>
<reference evidence="9" key="1">
    <citation type="submission" date="2022-11" db="EMBL/GenBank/DDBJ databases">
        <authorList>
            <person name="Kikuchi T."/>
        </authorList>
    </citation>
    <scope>NUCLEOTIDE SEQUENCE</scope>
    <source>
        <strain evidence="9">PS1010</strain>
    </source>
</reference>
<evidence type="ECO:0000313" key="9">
    <source>
        <dbReference type="EMBL" id="CAI5452331.1"/>
    </source>
</evidence>
<feature type="region of interest" description="Disordered" evidence="7">
    <location>
        <begin position="1"/>
        <end position="28"/>
    </location>
</feature>
<dbReference type="Pfam" id="PF01399">
    <property type="entry name" value="PCI"/>
    <property type="match status" value="1"/>
</dbReference>
<dbReference type="EMBL" id="CANHGI010000005">
    <property type="protein sequence ID" value="CAI5452331.1"/>
    <property type="molecule type" value="Genomic_DNA"/>
</dbReference>
<sequence>MSGEIVDDPMDVQRENAGVDMDTAQNDDSQQLDDMVLLEERSVTPVAETVKNQESLGGCGNADRRDEDISHVYDLQVNTEAVDIETILANYGSIALQLRLEFLIDHCPPIRREAILALIDYIRDETQNISKYTQLFKDLEDDDASKQGKGKSNALPMPKFDSKWIDETSLILSSRFDGLQGEYKRQKDEGVKESTRRAMEELFQHYMKAGQFEDCLRLYARGIRDYCTQFKHSINMWTNWLEISIVVGDYSKIELMSNQAAKTIRDAEKAERANSSSSQRNENAIFMIERDAIVHANNQQSNRILVESALAKVLAVQAINKVRAKEFKQAAEKVLEISMDNLEAKWFVTPADLGIYALLCCLATFSRTELKKVMEKGTFRKLLESEPQFFEILTSYISSNFGKCFELLTSVQQRLLLDPFISQHINELYSKIRQKCVVQYLKPYSTIRLDTMSKSLGYTVKEIEKIVIELIESGEINVKIDQMNGVLRNVDNTDEKSTQRRVLEVCKETLYKTNIVHWKSMLTQANIVSFFEKEPRGKRRPKYADSGSRDDYQGNGNKRYTCPNLNDESIKTADEADFSPSTEADNLIVEEPNVE</sequence>
<dbReference type="InterPro" id="IPR036390">
    <property type="entry name" value="WH_DNA-bd_sf"/>
</dbReference>
<dbReference type="SUPFAM" id="SSF46785">
    <property type="entry name" value="Winged helix' DNA-binding domain"/>
    <property type="match status" value="1"/>
</dbReference>
<dbReference type="Gene3D" id="1.25.40.570">
    <property type="match status" value="1"/>
</dbReference>
<proteinExistence type="inferred from homology"/>
<dbReference type="Proteomes" id="UP001152747">
    <property type="component" value="Unassembled WGS sequence"/>
</dbReference>
<comment type="similarity">
    <text evidence="3">Belongs to the CSN1 family.</text>
</comment>
<dbReference type="InterPro" id="IPR045135">
    <property type="entry name" value="Rpn7_N"/>
</dbReference>
<dbReference type="Pfam" id="PF10602">
    <property type="entry name" value="RPN7"/>
    <property type="match status" value="1"/>
</dbReference>
<comment type="subcellular location">
    <subcellularLocation>
        <location evidence="2">Cytoplasm</location>
    </subcellularLocation>
    <subcellularLocation>
        <location evidence="1">Nucleus</location>
    </subcellularLocation>
</comment>
<keyword evidence="6" id="KW-0539">Nucleus</keyword>
<dbReference type="SMART" id="SM00088">
    <property type="entry name" value="PINT"/>
    <property type="match status" value="1"/>
</dbReference>
<organism evidence="9 10">
    <name type="scientific">Caenorhabditis angaria</name>
    <dbReference type="NCBI Taxonomy" id="860376"/>
    <lineage>
        <taxon>Eukaryota</taxon>
        <taxon>Metazoa</taxon>
        <taxon>Ecdysozoa</taxon>
        <taxon>Nematoda</taxon>
        <taxon>Chromadorea</taxon>
        <taxon>Rhabditida</taxon>
        <taxon>Rhabditina</taxon>
        <taxon>Rhabditomorpha</taxon>
        <taxon>Rhabditoidea</taxon>
        <taxon>Rhabditidae</taxon>
        <taxon>Peloderinae</taxon>
        <taxon>Caenorhabditis</taxon>
    </lineage>
</organism>
<comment type="caution">
    <text evidence="9">The sequence shown here is derived from an EMBL/GenBank/DDBJ whole genome shotgun (WGS) entry which is preliminary data.</text>
</comment>
<evidence type="ECO:0000256" key="6">
    <source>
        <dbReference type="ARBA" id="ARBA00023242"/>
    </source>
</evidence>
<dbReference type="InterPro" id="IPR000717">
    <property type="entry name" value="PCI_dom"/>
</dbReference>
<evidence type="ECO:0000256" key="5">
    <source>
        <dbReference type="ARBA" id="ARBA00022790"/>
    </source>
</evidence>